<sequence>MFRSIFNSYLHQLLTANTQLKVERFFLQIAIISFVIHLGLIFLINFSILSIDATSDLLKSPIAAIYTPFSFLIVYEVYLLIYYLPRSVTSYVNKQYEIILLIIMRRLFKDLSNLKISSDWFTIKYDLQFTYDLLSSLLLFYLIYIFYSQSKKKYHVDITDEKTEKGRLKYTAIKKNVASLLVPVVFILAIYSFVSWLVEIAITFEKSAEVFKNINNIFFEQFFSLLIIVDVILLLVSFFYTDQFHKVIRNSGFIISTILIRLSFTVEGVMNNILVITAVVFGLLIIVIHNKFERNIQVIQ</sequence>
<name>A0ABN6L2M2_9FLAO</name>
<reference evidence="2 3" key="2">
    <citation type="journal article" date="2022" name="Microorganisms">
        <title>Complete Genome Sequences of Two Flavobacterium ammonificans Strains and a Flavobacterium ammoniigenes Strain of Ammonifying Bacterioplankton Isolated from Surface River Water.</title>
        <authorList>
            <person name="Suda W."/>
            <person name="Ogata Y."/>
            <person name="Shindo C."/>
            <person name="Watanabe K."/>
        </authorList>
    </citation>
    <scope>NUCLEOTIDE SEQUENCE [LARGE SCALE GENOMIC DNA]</scope>
    <source>
        <strain evidence="2 3">GENT5</strain>
    </source>
</reference>
<feature type="transmembrane region" description="Helical" evidence="1">
    <location>
        <begin position="218"/>
        <end position="240"/>
    </location>
</feature>
<keyword evidence="1" id="KW-0812">Transmembrane</keyword>
<reference evidence="2 3" key="1">
    <citation type="journal article" date="2022" name="Int. J. Syst. Evol. Microbiol.">
        <title>Flavobacterium ammonificans sp. nov. and Flavobacterium ammoniigenes sp. nov., ammonifying bacteria isolated from surface river water.</title>
        <authorList>
            <person name="Watanabe K."/>
            <person name="Kitamura T."/>
            <person name="Ogata Y."/>
            <person name="Shindo C."/>
            <person name="Suda W."/>
        </authorList>
    </citation>
    <scope>NUCLEOTIDE SEQUENCE [LARGE SCALE GENOMIC DNA]</scope>
    <source>
        <strain evidence="2 3">GENT5</strain>
    </source>
</reference>
<feature type="transmembrane region" description="Helical" evidence="1">
    <location>
        <begin position="128"/>
        <end position="147"/>
    </location>
</feature>
<dbReference type="EMBL" id="AP025184">
    <property type="protein sequence ID" value="BDB55028.1"/>
    <property type="molecule type" value="Genomic_DNA"/>
</dbReference>
<evidence type="ECO:0000313" key="2">
    <source>
        <dbReference type="EMBL" id="BDB55028.1"/>
    </source>
</evidence>
<proteinExistence type="predicted"/>
<keyword evidence="1" id="KW-0472">Membrane</keyword>
<accession>A0ABN6L2M2</accession>
<feature type="transmembrane region" description="Helical" evidence="1">
    <location>
        <begin position="177"/>
        <end position="198"/>
    </location>
</feature>
<keyword evidence="1" id="KW-1133">Transmembrane helix</keyword>
<protein>
    <submittedName>
        <fullName evidence="2">Uncharacterized protein</fullName>
    </submittedName>
</protein>
<dbReference type="Proteomes" id="UP001319867">
    <property type="component" value="Chromosome"/>
</dbReference>
<gene>
    <name evidence="2" type="ORF">GENT5_13330</name>
</gene>
<organism evidence="2 3">
    <name type="scientific">Flavobacterium ammoniigenes</name>
    <dbReference type="NCBI Taxonomy" id="1751095"/>
    <lineage>
        <taxon>Bacteria</taxon>
        <taxon>Pseudomonadati</taxon>
        <taxon>Bacteroidota</taxon>
        <taxon>Flavobacteriia</taxon>
        <taxon>Flavobacteriales</taxon>
        <taxon>Flavobacteriaceae</taxon>
        <taxon>Flavobacterium</taxon>
    </lineage>
</organism>
<evidence type="ECO:0000256" key="1">
    <source>
        <dbReference type="SAM" id="Phobius"/>
    </source>
</evidence>
<feature type="transmembrane region" description="Helical" evidence="1">
    <location>
        <begin position="25"/>
        <end position="51"/>
    </location>
</feature>
<feature type="transmembrane region" description="Helical" evidence="1">
    <location>
        <begin position="247"/>
        <end position="264"/>
    </location>
</feature>
<keyword evidence="3" id="KW-1185">Reference proteome</keyword>
<evidence type="ECO:0000313" key="3">
    <source>
        <dbReference type="Proteomes" id="UP001319867"/>
    </source>
</evidence>
<dbReference type="RefSeq" id="WP_229316419.1">
    <property type="nucleotide sequence ID" value="NZ_AP025184.1"/>
</dbReference>
<feature type="transmembrane region" description="Helical" evidence="1">
    <location>
        <begin position="270"/>
        <end position="288"/>
    </location>
</feature>
<feature type="transmembrane region" description="Helical" evidence="1">
    <location>
        <begin position="63"/>
        <end position="84"/>
    </location>
</feature>